<dbReference type="Gene3D" id="2.60.40.10">
    <property type="entry name" value="Immunoglobulins"/>
    <property type="match status" value="3"/>
</dbReference>
<keyword evidence="4" id="KW-1185">Reference proteome</keyword>
<dbReference type="CDD" id="cd00098">
    <property type="entry name" value="IgC1"/>
    <property type="match status" value="1"/>
</dbReference>
<reference evidence="3" key="2">
    <citation type="submission" date="2025-09" db="UniProtKB">
        <authorList>
            <consortium name="Ensembl"/>
        </authorList>
    </citation>
    <scope>IDENTIFICATION</scope>
</reference>
<reference evidence="3" key="1">
    <citation type="submission" date="2025-08" db="UniProtKB">
        <authorList>
            <consortium name="Ensembl"/>
        </authorList>
    </citation>
    <scope>IDENTIFICATION</scope>
</reference>
<keyword evidence="1" id="KW-0393">Immunoglobulin domain</keyword>
<proteinExistence type="predicted"/>
<dbReference type="PROSITE" id="PS00290">
    <property type="entry name" value="IG_MHC"/>
    <property type="match status" value="1"/>
</dbReference>
<feature type="domain" description="Ig-like" evidence="2">
    <location>
        <begin position="84"/>
        <end position="177"/>
    </location>
</feature>
<organism evidence="3 4">
    <name type="scientific">Varanus komodoensis</name>
    <name type="common">Komodo dragon</name>
    <dbReference type="NCBI Taxonomy" id="61221"/>
    <lineage>
        <taxon>Eukaryota</taxon>
        <taxon>Metazoa</taxon>
        <taxon>Chordata</taxon>
        <taxon>Craniata</taxon>
        <taxon>Vertebrata</taxon>
        <taxon>Euteleostomi</taxon>
        <taxon>Lepidosauria</taxon>
        <taxon>Squamata</taxon>
        <taxon>Bifurcata</taxon>
        <taxon>Unidentata</taxon>
        <taxon>Episquamata</taxon>
        <taxon>Toxicofera</taxon>
        <taxon>Anguimorpha</taxon>
        <taxon>Paleoanguimorpha</taxon>
        <taxon>Varanoidea</taxon>
        <taxon>Varanidae</taxon>
        <taxon>Varanus</taxon>
    </lineage>
</organism>
<dbReference type="InterPro" id="IPR013783">
    <property type="entry name" value="Ig-like_fold"/>
</dbReference>
<name>A0A8D2Q3A2_VARKO</name>
<dbReference type="InterPro" id="IPR003006">
    <property type="entry name" value="Ig/MHC_CS"/>
</dbReference>
<feature type="domain" description="Ig-like" evidence="2">
    <location>
        <begin position="3"/>
        <end position="46"/>
    </location>
</feature>
<protein>
    <recommendedName>
        <fullName evidence="2">Ig-like domain-containing protein</fullName>
    </recommendedName>
</protein>
<evidence type="ECO:0000259" key="2">
    <source>
        <dbReference type="PROSITE" id="PS50835"/>
    </source>
</evidence>
<evidence type="ECO:0000256" key="1">
    <source>
        <dbReference type="ARBA" id="ARBA00023319"/>
    </source>
</evidence>
<dbReference type="InterPro" id="IPR003597">
    <property type="entry name" value="Ig_C1-set"/>
</dbReference>
<dbReference type="SMART" id="SM00407">
    <property type="entry name" value="IGc1"/>
    <property type="match status" value="2"/>
</dbReference>
<dbReference type="Ensembl" id="ENSVKKT00000016451.1">
    <property type="protein sequence ID" value="ENSVKKP00000016071.1"/>
    <property type="gene ID" value="ENSVKKG00000010957.1"/>
</dbReference>
<dbReference type="Pfam" id="PF07654">
    <property type="entry name" value="C1-set"/>
    <property type="match status" value="3"/>
</dbReference>
<dbReference type="OMA" id="VEILISW"/>
<dbReference type="InterPro" id="IPR036179">
    <property type="entry name" value="Ig-like_dom_sf"/>
</dbReference>
<dbReference type="Proteomes" id="UP000694545">
    <property type="component" value="Unplaced"/>
</dbReference>
<dbReference type="InterPro" id="IPR007110">
    <property type="entry name" value="Ig-like_dom"/>
</dbReference>
<dbReference type="InterPro" id="IPR050380">
    <property type="entry name" value="Immune_Resp_Modulators"/>
</dbReference>
<dbReference type="PANTHER" id="PTHR23411">
    <property type="entry name" value="TAPASIN"/>
    <property type="match status" value="1"/>
</dbReference>
<dbReference type="AlphaFoldDB" id="A0A8D2Q3A2"/>
<accession>A0A8D2Q3A2</accession>
<dbReference type="SUPFAM" id="SSF48726">
    <property type="entry name" value="Immunoglobulin"/>
    <property type="match status" value="3"/>
</dbReference>
<evidence type="ECO:0000313" key="3">
    <source>
        <dbReference type="Ensembl" id="ENSVKKP00000016071.1"/>
    </source>
</evidence>
<sequence>KAPSLSLVFPSPAKLMQPTSQDVALLACEISGFFPVEILISWKKNNITFNSLYSQETVSCTHKFCFCNQKINHFISGFLEPASPKVMVFHTSEDGECQKLVCFATNFYPQNINIQWSIQGHNLSCSSESSSSLSLTDGTFQKNCSLVLRGEECKKQEMYTCAVTHSSTNTFIKKTVPSCGKSKRAGKLCMPLVNATSNSIINWTMDGKPADMNRILELVGHFWLTGSWFWIMLYLSFGHLPVFSNTGIMKAPEVYLQQSSKEGMNVTLVCMARNFYPAEIFLKWEEEDKERSLKSYEAHDLNCNHEEQRCSLVSILEVPTSKWMMGVSYTCLVVHISSENIITRRANIFSDSTFYGDSMHQRHSRKWC</sequence>
<feature type="domain" description="Ig-like" evidence="2">
    <location>
        <begin position="252"/>
        <end position="343"/>
    </location>
</feature>
<dbReference type="PROSITE" id="PS50835">
    <property type="entry name" value="IG_LIKE"/>
    <property type="match status" value="3"/>
</dbReference>
<evidence type="ECO:0000313" key="4">
    <source>
        <dbReference type="Proteomes" id="UP000694545"/>
    </source>
</evidence>